<feature type="compositionally biased region" description="Acidic residues" evidence="1">
    <location>
        <begin position="43"/>
        <end position="60"/>
    </location>
</feature>
<protein>
    <submittedName>
        <fullName evidence="2">(wild Malaysian banana) hypothetical protein</fullName>
    </submittedName>
</protein>
<dbReference type="PANTHER" id="PTHR33095">
    <property type="entry name" value="OS07G0619500 PROTEIN"/>
    <property type="match status" value="1"/>
</dbReference>
<feature type="compositionally biased region" description="Basic and acidic residues" evidence="1">
    <location>
        <begin position="218"/>
        <end position="236"/>
    </location>
</feature>
<evidence type="ECO:0000313" key="2">
    <source>
        <dbReference type="EMBL" id="CAG1861691.1"/>
    </source>
</evidence>
<dbReference type="Pfam" id="PF07816">
    <property type="entry name" value="DUF1645"/>
    <property type="match status" value="1"/>
</dbReference>
<dbReference type="PANTHER" id="PTHR33095:SF127">
    <property type="entry name" value="OS05G0578100 PROTEIN"/>
    <property type="match status" value="1"/>
</dbReference>
<gene>
    <name evidence="2" type="ORF">GSMUA_65850.1</name>
</gene>
<sequence>MQGGGEGDVPLITASPSFRVTFEEAFSAVHCESSQQEPPPPDDGGDDDSDVDVDDDDDDFEFAVVIKDPETGAAMYADEIFADGRIRPIYPVFNRALLDDDRLGSSDAPAPGEGEENTSALRGTLRRLLIEERAENPASALSSSSSSAAAEELEGIPPGTYCVWAPRSSATPSPSRCRKSRSTGSSLRWRLRDLVLGRSHSDGKEKFVFLAAAEKKGKESPSRGTKVEAGKGKDGGATKTRGKAGKGTEVDVVTAYRIYYGKGGQATRSGAARRSFLPYKKDLVGLFANVNGITRSHHPF</sequence>
<dbReference type="InterPro" id="IPR012442">
    <property type="entry name" value="DUF1645_plant"/>
</dbReference>
<feature type="region of interest" description="Disordered" evidence="1">
    <location>
        <begin position="218"/>
        <end position="244"/>
    </location>
</feature>
<dbReference type="FunCoup" id="A0A804I1F3">
    <property type="interactions" value="2352"/>
</dbReference>
<proteinExistence type="predicted"/>
<feature type="region of interest" description="Disordered" evidence="1">
    <location>
        <begin position="25"/>
        <end position="60"/>
    </location>
</feature>
<organism evidence="3 4">
    <name type="scientific">Musa acuminata subsp. malaccensis</name>
    <name type="common">Wild banana</name>
    <name type="synonym">Musa malaccensis</name>
    <dbReference type="NCBI Taxonomy" id="214687"/>
    <lineage>
        <taxon>Eukaryota</taxon>
        <taxon>Viridiplantae</taxon>
        <taxon>Streptophyta</taxon>
        <taxon>Embryophyta</taxon>
        <taxon>Tracheophyta</taxon>
        <taxon>Spermatophyta</taxon>
        <taxon>Magnoliopsida</taxon>
        <taxon>Liliopsida</taxon>
        <taxon>Zingiberales</taxon>
        <taxon>Musaceae</taxon>
        <taxon>Musa</taxon>
    </lineage>
</organism>
<dbReference type="Gramene" id="Ma02_t10830.1">
    <property type="protein sequence ID" value="Ma02_p10830.1"/>
    <property type="gene ID" value="Ma02_g10830"/>
</dbReference>
<name>A0A804I1F3_MUSAM</name>
<dbReference type="OrthoDB" id="666789at2759"/>
<evidence type="ECO:0000256" key="1">
    <source>
        <dbReference type="SAM" id="MobiDB-lite"/>
    </source>
</evidence>
<dbReference type="AlphaFoldDB" id="A0A804I1F3"/>
<accession>A0A804I1F3</accession>
<dbReference type="Proteomes" id="UP000012960">
    <property type="component" value="Unplaced"/>
</dbReference>
<dbReference type="OMA" id="PWRTRSK"/>
<evidence type="ECO:0000313" key="4">
    <source>
        <dbReference type="Proteomes" id="UP000012960"/>
    </source>
</evidence>
<dbReference type="EMBL" id="HG996467">
    <property type="protein sequence ID" value="CAG1861691.1"/>
    <property type="molecule type" value="Genomic_DNA"/>
</dbReference>
<dbReference type="InParanoid" id="A0A804I1F3"/>
<reference evidence="2" key="1">
    <citation type="submission" date="2021-03" db="EMBL/GenBank/DDBJ databases">
        <authorList>
            <consortium name="Genoscope - CEA"/>
            <person name="William W."/>
        </authorList>
    </citation>
    <scope>NUCLEOTIDE SEQUENCE</scope>
    <source>
        <strain evidence="2">Doubled-haploid Pahang</strain>
    </source>
</reference>
<evidence type="ECO:0000313" key="3">
    <source>
        <dbReference type="EnsemblPlants" id="Ma02_p10830.1"/>
    </source>
</evidence>
<keyword evidence="4" id="KW-1185">Reference proteome</keyword>
<dbReference type="EnsemblPlants" id="Ma02_t10830.1">
    <property type="protein sequence ID" value="Ma02_p10830.1"/>
    <property type="gene ID" value="Ma02_g10830"/>
</dbReference>
<reference evidence="3" key="2">
    <citation type="submission" date="2021-05" db="UniProtKB">
        <authorList>
            <consortium name="EnsemblPlants"/>
        </authorList>
    </citation>
    <scope>IDENTIFICATION</scope>
    <source>
        <strain evidence="3">subsp. malaccensis</strain>
    </source>
</reference>